<dbReference type="Pfam" id="PF14712">
    <property type="entry name" value="Snapin_Pallidin"/>
    <property type="match status" value="1"/>
</dbReference>
<dbReference type="GO" id="GO:0099078">
    <property type="term" value="C:BORC complex"/>
    <property type="evidence" value="ECO:0007669"/>
    <property type="project" value="TreeGrafter"/>
</dbReference>
<comment type="similarity">
    <text evidence="1">Belongs to the SNAPIN family.</text>
</comment>
<keyword evidence="5" id="KW-1185">Reference proteome</keyword>
<dbReference type="GO" id="GO:0007040">
    <property type="term" value="P:lysosome organization"/>
    <property type="evidence" value="ECO:0007669"/>
    <property type="project" value="TreeGrafter"/>
</dbReference>
<dbReference type="InterPro" id="IPR017246">
    <property type="entry name" value="Snapin"/>
</dbReference>
<evidence type="ECO:0000313" key="4">
    <source>
        <dbReference type="EnsemblPlants" id="AUR62044625-RA:cds"/>
    </source>
</evidence>
<dbReference type="GO" id="GO:0006886">
    <property type="term" value="P:intracellular protein transport"/>
    <property type="evidence" value="ECO:0007669"/>
    <property type="project" value="InterPro"/>
</dbReference>
<dbReference type="PANTHER" id="PTHR31305">
    <property type="entry name" value="SNARE-ASSOCIATED PROTEIN SNAPIN"/>
    <property type="match status" value="1"/>
</dbReference>
<sequence length="86" mass="9813">MIATIIRDFDSKAEDASRSQTHLFSALDRLTSELDQLLEDVPLPFIMQHATKLSNIRKRVSSLNAVLRSVQHRLDNIDRMMSFGSI</sequence>
<dbReference type="GO" id="GO:0008333">
    <property type="term" value="P:endosome to lysosome transport"/>
    <property type="evidence" value="ECO:0007669"/>
    <property type="project" value="TreeGrafter"/>
</dbReference>
<reference evidence="4" key="1">
    <citation type="journal article" date="2017" name="Nature">
        <title>The genome of Chenopodium quinoa.</title>
        <authorList>
            <person name="Jarvis D.E."/>
            <person name="Ho Y.S."/>
            <person name="Lightfoot D.J."/>
            <person name="Schmoeckel S.M."/>
            <person name="Li B."/>
            <person name="Borm T.J.A."/>
            <person name="Ohyanagi H."/>
            <person name="Mineta K."/>
            <person name="Michell C.T."/>
            <person name="Saber N."/>
            <person name="Kharbatia N.M."/>
            <person name="Rupper R.R."/>
            <person name="Sharp A.R."/>
            <person name="Dally N."/>
            <person name="Boughton B.A."/>
            <person name="Woo Y.H."/>
            <person name="Gao G."/>
            <person name="Schijlen E.G.W.M."/>
            <person name="Guo X."/>
            <person name="Momin A.A."/>
            <person name="Negrao S."/>
            <person name="Al-Babili S."/>
            <person name="Gehring C."/>
            <person name="Roessner U."/>
            <person name="Jung C."/>
            <person name="Murphy K."/>
            <person name="Arold S.T."/>
            <person name="Gojobori T."/>
            <person name="van der Linden C.G."/>
            <person name="van Loo E.N."/>
            <person name="Jellen E.N."/>
            <person name="Maughan P.J."/>
            <person name="Tester M."/>
        </authorList>
    </citation>
    <scope>NUCLEOTIDE SEQUENCE [LARGE SCALE GENOMIC DNA]</scope>
    <source>
        <strain evidence="4">cv. PI 614886</strain>
    </source>
</reference>
<dbReference type="GO" id="GO:0000149">
    <property type="term" value="F:SNARE binding"/>
    <property type="evidence" value="ECO:0007669"/>
    <property type="project" value="TreeGrafter"/>
</dbReference>
<dbReference type="OMA" id="HIYERFL"/>
<proteinExistence type="inferred from homology"/>
<dbReference type="GO" id="GO:0032418">
    <property type="term" value="P:lysosome localization"/>
    <property type="evidence" value="ECO:0007669"/>
    <property type="project" value="TreeGrafter"/>
</dbReference>
<organism evidence="4 5">
    <name type="scientific">Chenopodium quinoa</name>
    <name type="common">Quinoa</name>
    <dbReference type="NCBI Taxonomy" id="63459"/>
    <lineage>
        <taxon>Eukaryota</taxon>
        <taxon>Viridiplantae</taxon>
        <taxon>Streptophyta</taxon>
        <taxon>Embryophyta</taxon>
        <taxon>Tracheophyta</taxon>
        <taxon>Spermatophyta</taxon>
        <taxon>Magnoliopsida</taxon>
        <taxon>eudicotyledons</taxon>
        <taxon>Gunneridae</taxon>
        <taxon>Pentapetalae</taxon>
        <taxon>Caryophyllales</taxon>
        <taxon>Chenopodiaceae</taxon>
        <taxon>Chenopodioideae</taxon>
        <taxon>Atripliceae</taxon>
        <taxon>Chenopodium</taxon>
    </lineage>
</organism>
<evidence type="ECO:0000256" key="3">
    <source>
        <dbReference type="ARBA" id="ARBA00033330"/>
    </source>
</evidence>
<dbReference type="Gramene" id="AUR62044625-RA">
    <property type="protein sequence ID" value="AUR62044625-RA:cds"/>
    <property type="gene ID" value="AUR62044625"/>
</dbReference>
<evidence type="ECO:0000256" key="1">
    <source>
        <dbReference type="ARBA" id="ARBA00006111"/>
    </source>
</evidence>
<dbReference type="PANTHER" id="PTHR31305:SF2">
    <property type="entry name" value="SNARE-ASSOCIATED PROTEIN SNAPIN"/>
    <property type="match status" value="1"/>
</dbReference>
<evidence type="ECO:0000256" key="2">
    <source>
        <dbReference type="ARBA" id="ARBA00023054"/>
    </source>
</evidence>
<protein>
    <recommendedName>
        <fullName evidence="3">Biogenesis of lysosome-related organelles complex 1 subunit 7</fullName>
    </recommendedName>
</protein>
<accession>A0A803NES1</accession>
<dbReference type="GO" id="GO:0031083">
    <property type="term" value="C:BLOC-1 complex"/>
    <property type="evidence" value="ECO:0007669"/>
    <property type="project" value="InterPro"/>
</dbReference>
<dbReference type="AlphaFoldDB" id="A0A803NES1"/>
<dbReference type="EnsemblPlants" id="AUR62044625-RA">
    <property type="protein sequence ID" value="AUR62044625-RA:cds"/>
    <property type="gene ID" value="AUR62044625"/>
</dbReference>
<reference evidence="4" key="2">
    <citation type="submission" date="2021-03" db="UniProtKB">
        <authorList>
            <consortium name="EnsemblPlants"/>
        </authorList>
    </citation>
    <scope>IDENTIFICATION</scope>
</reference>
<dbReference type="InterPro" id="IPR028119">
    <property type="entry name" value="Snapin/Pallidin/Snn1"/>
</dbReference>
<keyword evidence="2" id="KW-0175">Coiled coil</keyword>
<name>A0A803NES1_CHEQI</name>
<dbReference type="Proteomes" id="UP000596660">
    <property type="component" value="Unplaced"/>
</dbReference>
<evidence type="ECO:0000313" key="5">
    <source>
        <dbReference type="Proteomes" id="UP000596660"/>
    </source>
</evidence>